<dbReference type="EC" id="3.1.3.48" evidence="1"/>
<reference evidence="6" key="1">
    <citation type="journal article" date="2019" name="PLoS Negl. Trop. Dis.">
        <title>Revisiting the worldwide diversity of Leptospira species in the environment.</title>
        <authorList>
            <person name="Vincent A.T."/>
            <person name="Schiettekatte O."/>
            <person name="Bourhy P."/>
            <person name="Veyrier F.J."/>
            <person name="Picardeau M."/>
        </authorList>
    </citation>
    <scope>NUCLEOTIDE SEQUENCE [LARGE SCALE GENOMIC DNA]</scope>
    <source>
        <strain evidence="6">201702476</strain>
    </source>
</reference>
<sequence>MAKPSAILITQCLQNDFTSLLDKYDPLPNALHVGYAESNRLLGEMAEHGPVYSLIEWAYQTPIENLEIIHIRDWHDADAIEQKDHLLQFGPHCIRDTKGAEFVFQSWINEDPTRHQIVNASGLNDFVNTDLQEILQPYKGRKIKVGITGVWTEAKVTFLCYDLKTRFPEFEIAVCSALTASSSLSMHFIALDKLKQILGVTIYPSIGSFTQFLTGSQPDLEKKISTHSRVSSDHLKLDPKYPISDTDKKILLYLFRDCKEAEFKTLDGGFSGNVVIKTKAIDLFGHTQVPCVVKIGNRDLIAKERTSFERIQEVLGNNAPSIVDFCELGERGAIKYRYAAMLDGNVRTFQKMFGTIADPSMADNVIEVVFKHQLGRLYEASSVEKLNLLEYYDFQSKYSKGVRSRVEALIGKPATGDQIEIASGITVTNPCIFYESDLLTLKEYNAVNHNLAYVHGDLNGANIILDAQDNVWLIDFFHTHRGHILRDLLKLENDILYIFTKIETEDELKEAITLTDRLLNQEDLGIPLSFAIPSFLKNEKLQKAYRVIAKLRSFFPDLVKLDRDPYQMHVGLLRYAMHTLSFDESNEIQRKWALHTGCILIDKVRAYILKTKSLRIDFVEMDSGEENLYGKRIGLTILPGRKDRGRSLSEDLIEIKRQGITHIISLLTEQEYGQYGVSNLKEEYKKSGFGTHYLPIFDQRVPTTEAILNTLQWMEETLSNTSNKILIHCVGGLGRSGTLAAAYMIWKYHISADAAIQMVRKSRSERAIESREQERFLQKFEITNIGKE</sequence>
<dbReference type="PROSITE" id="PS50056">
    <property type="entry name" value="TYR_PHOSPHATASE_2"/>
    <property type="match status" value="1"/>
</dbReference>
<dbReference type="InterPro" id="IPR036380">
    <property type="entry name" value="Isochorismatase-like_sf"/>
</dbReference>
<dbReference type="InterPro" id="IPR020422">
    <property type="entry name" value="TYR_PHOSPHATASE_DUAL_dom"/>
</dbReference>
<dbReference type="SUPFAM" id="SSF56112">
    <property type="entry name" value="Protein kinase-like (PK-like)"/>
    <property type="match status" value="1"/>
</dbReference>
<dbReference type="SMART" id="SM00195">
    <property type="entry name" value="DSPc"/>
    <property type="match status" value="1"/>
</dbReference>
<name>A0A4R9K0P1_9LEPT</name>
<evidence type="ECO:0000313" key="7">
    <source>
        <dbReference type="Proteomes" id="UP000297693"/>
    </source>
</evidence>
<comment type="caution">
    <text evidence="6">The sequence shown here is derived from an EMBL/GenBank/DDBJ whole genome shotgun (WGS) entry which is preliminary data.</text>
</comment>
<accession>A0A4R9K0P1</accession>
<dbReference type="InterPro" id="IPR045544">
    <property type="entry name" value="TCAD9"/>
</dbReference>
<feature type="domain" description="Tyrosine-protein phosphatase" evidence="4">
    <location>
        <begin position="632"/>
        <end position="786"/>
    </location>
</feature>
<dbReference type="InterPro" id="IPR000868">
    <property type="entry name" value="Isochorismatase-like_dom"/>
</dbReference>
<dbReference type="GO" id="GO:0004725">
    <property type="term" value="F:protein tyrosine phosphatase activity"/>
    <property type="evidence" value="ECO:0007669"/>
    <property type="project" value="UniProtKB-EC"/>
</dbReference>
<evidence type="ECO:0000313" key="6">
    <source>
        <dbReference type="EMBL" id="TGL59232.1"/>
    </source>
</evidence>
<dbReference type="Gene3D" id="3.40.50.850">
    <property type="entry name" value="Isochorismatase-like"/>
    <property type="match status" value="1"/>
</dbReference>
<dbReference type="OrthoDB" id="9806482at2"/>
<keyword evidence="7" id="KW-1185">Reference proteome</keyword>
<dbReference type="InterPro" id="IPR050561">
    <property type="entry name" value="PTP"/>
</dbReference>
<dbReference type="Gene3D" id="3.90.190.10">
    <property type="entry name" value="Protein tyrosine phosphatase superfamily"/>
    <property type="match status" value="1"/>
</dbReference>
<organism evidence="6 7">
    <name type="scientific">Leptospira ognonensis</name>
    <dbReference type="NCBI Taxonomy" id="2484945"/>
    <lineage>
        <taxon>Bacteria</taxon>
        <taxon>Pseudomonadati</taxon>
        <taxon>Spirochaetota</taxon>
        <taxon>Spirochaetia</taxon>
        <taxon>Leptospirales</taxon>
        <taxon>Leptospiraceae</taxon>
        <taxon>Leptospira</taxon>
    </lineage>
</organism>
<dbReference type="Proteomes" id="UP000297693">
    <property type="component" value="Unassembled WGS sequence"/>
</dbReference>
<dbReference type="InterPro" id="IPR011009">
    <property type="entry name" value="Kinase-like_dom_sf"/>
</dbReference>
<evidence type="ECO:0000259" key="5">
    <source>
        <dbReference type="PROSITE" id="PS50056"/>
    </source>
</evidence>
<dbReference type="SMART" id="SM00404">
    <property type="entry name" value="PTPc_motif"/>
    <property type="match status" value="1"/>
</dbReference>
<dbReference type="InterPro" id="IPR003595">
    <property type="entry name" value="Tyr_Pase_cat"/>
</dbReference>
<feature type="domain" description="Tyrosine specific protein phosphatases" evidence="5">
    <location>
        <begin position="705"/>
        <end position="774"/>
    </location>
</feature>
<dbReference type="EMBL" id="RQGD01000025">
    <property type="protein sequence ID" value="TGL59232.1"/>
    <property type="molecule type" value="Genomic_DNA"/>
</dbReference>
<gene>
    <name evidence="6" type="ORF">EHQ58_09615</name>
</gene>
<dbReference type="InterPro" id="IPR000387">
    <property type="entry name" value="Tyr_Pase_dom"/>
</dbReference>
<dbReference type="Pfam" id="PF00857">
    <property type="entry name" value="Isochorismatase"/>
    <property type="match status" value="1"/>
</dbReference>
<proteinExistence type="predicted"/>
<protein>
    <recommendedName>
        <fullName evidence="1">protein-tyrosine-phosphatase</fullName>
        <ecNumber evidence="1">3.1.3.48</ecNumber>
    </recommendedName>
</protein>
<dbReference type="PROSITE" id="PS00383">
    <property type="entry name" value="TYR_PHOSPHATASE_1"/>
    <property type="match status" value="1"/>
</dbReference>
<dbReference type="FunFam" id="3.90.190.10:FF:000157">
    <property type="entry name" value="Protein-tyrosine phosphatase"/>
    <property type="match status" value="1"/>
</dbReference>
<dbReference type="SUPFAM" id="SSF52799">
    <property type="entry name" value="(Phosphotyrosine protein) phosphatases II"/>
    <property type="match status" value="1"/>
</dbReference>
<dbReference type="PANTHER" id="PTHR23339">
    <property type="entry name" value="TYROSINE SPECIFIC PROTEIN PHOSPHATASE AND DUAL SPECIFICITY PROTEIN PHOSPHATASE"/>
    <property type="match status" value="1"/>
</dbReference>
<evidence type="ECO:0000256" key="3">
    <source>
        <dbReference type="ARBA" id="ARBA00022912"/>
    </source>
</evidence>
<dbReference type="PROSITE" id="PS50054">
    <property type="entry name" value="TYR_PHOSPHATASE_DUAL"/>
    <property type="match status" value="1"/>
</dbReference>
<evidence type="ECO:0000259" key="4">
    <source>
        <dbReference type="PROSITE" id="PS50054"/>
    </source>
</evidence>
<dbReference type="InterPro" id="IPR029021">
    <property type="entry name" value="Prot-tyrosine_phosphatase-like"/>
</dbReference>
<keyword evidence="2" id="KW-0378">Hydrolase</keyword>
<dbReference type="InterPro" id="IPR022778">
    <property type="entry name" value="CDKN3"/>
</dbReference>
<keyword evidence="3" id="KW-0904">Protein phosphatase</keyword>
<dbReference type="Pfam" id="PF19974">
    <property type="entry name" value="TCAD9"/>
    <property type="match status" value="2"/>
</dbReference>
<evidence type="ECO:0000256" key="2">
    <source>
        <dbReference type="ARBA" id="ARBA00022801"/>
    </source>
</evidence>
<evidence type="ECO:0000256" key="1">
    <source>
        <dbReference type="ARBA" id="ARBA00013064"/>
    </source>
</evidence>
<dbReference type="Pfam" id="PF05706">
    <property type="entry name" value="CDKN3"/>
    <property type="match status" value="1"/>
</dbReference>
<dbReference type="SUPFAM" id="SSF52499">
    <property type="entry name" value="Isochorismatase-like hydrolases"/>
    <property type="match status" value="1"/>
</dbReference>
<dbReference type="InterPro" id="IPR016130">
    <property type="entry name" value="Tyr_Pase_AS"/>
</dbReference>
<dbReference type="AlphaFoldDB" id="A0A4R9K0P1"/>